<reference evidence="3" key="1">
    <citation type="journal article" date="2019" name="Int. J. Syst. Evol. Microbiol.">
        <title>The Global Catalogue of Microorganisms (GCM) 10K type strain sequencing project: providing services to taxonomists for standard genome sequencing and annotation.</title>
        <authorList>
            <consortium name="The Broad Institute Genomics Platform"/>
            <consortium name="The Broad Institute Genome Sequencing Center for Infectious Disease"/>
            <person name="Wu L."/>
            <person name="Ma J."/>
        </authorList>
    </citation>
    <scope>NUCLEOTIDE SEQUENCE [LARGE SCALE GENOMIC DNA]</scope>
    <source>
        <strain evidence="3">CCUG 55585</strain>
    </source>
</reference>
<name>A0ABW2YDZ8_9GAMM</name>
<evidence type="ECO:0000313" key="3">
    <source>
        <dbReference type="Proteomes" id="UP001597110"/>
    </source>
</evidence>
<keyword evidence="3" id="KW-1185">Reference proteome</keyword>
<gene>
    <name evidence="2" type="ORF">ACFQ0E_13405</name>
</gene>
<dbReference type="EMBL" id="JBHTIF010000002">
    <property type="protein sequence ID" value="MFD0726592.1"/>
    <property type="molecule type" value="Genomic_DNA"/>
</dbReference>
<feature type="compositionally biased region" description="Polar residues" evidence="1">
    <location>
        <begin position="1"/>
        <end position="13"/>
    </location>
</feature>
<sequence>MSDNNQGRKSTVFLTKEDGRAPSAYHIDQQSHSQRVRQEHRHGPTVTSEKLRYQAFTTTKHMAKAVSSLVQQDSQRLGVSNEFALRMQIMDGLATPTIRAGSAHLEVSTGTFGKGNPHVSGGTVMFPQQGSPLSDFTQLEATTNQRRQQAKQHQPVSPPVTASMSQQITPQAQAFNQQALKDQRSFVKKFSGSD</sequence>
<feature type="region of interest" description="Disordered" evidence="1">
    <location>
        <begin position="144"/>
        <end position="169"/>
    </location>
</feature>
<dbReference type="Proteomes" id="UP001597110">
    <property type="component" value="Unassembled WGS sequence"/>
</dbReference>
<dbReference type="RefSeq" id="WP_386824584.1">
    <property type="nucleotide sequence ID" value="NZ_JBHTIF010000002.1"/>
</dbReference>
<proteinExistence type="predicted"/>
<organism evidence="2 3">
    <name type="scientific">Lysobacter brunescens</name>
    <dbReference type="NCBI Taxonomy" id="262323"/>
    <lineage>
        <taxon>Bacteria</taxon>
        <taxon>Pseudomonadati</taxon>
        <taxon>Pseudomonadota</taxon>
        <taxon>Gammaproteobacteria</taxon>
        <taxon>Lysobacterales</taxon>
        <taxon>Lysobacteraceae</taxon>
        <taxon>Lysobacter</taxon>
    </lineage>
</organism>
<comment type="caution">
    <text evidence="2">The sequence shown here is derived from an EMBL/GenBank/DDBJ whole genome shotgun (WGS) entry which is preliminary data.</text>
</comment>
<evidence type="ECO:0000256" key="1">
    <source>
        <dbReference type="SAM" id="MobiDB-lite"/>
    </source>
</evidence>
<accession>A0ABW2YDZ8</accession>
<protein>
    <submittedName>
        <fullName evidence="2">Uncharacterized protein</fullName>
    </submittedName>
</protein>
<feature type="region of interest" description="Disordered" evidence="1">
    <location>
        <begin position="1"/>
        <end position="47"/>
    </location>
</feature>
<evidence type="ECO:0000313" key="2">
    <source>
        <dbReference type="EMBL" id="MFD0726592.1"/>
    </source>
</evidence>